<dbReference type="Proteomes" id="UP000326565">
    <property type="component" value="Unassembled WGS sequence"/>
</dbReference>
<organism evidence="2 3">
    <name type="scientific">Aspergillus leporis</name>
    <dbReference type="NCBI Taxonomy" id="41062"/>
    <lineage>
        <taxon>Eukaryota</taxon>
        <taxon>Fungi</taxon>
        <taxon>Dikarya</taxon>
        <taxon>Ascomycota</taxon>
        <taxon>Pezizomycotina</taxon>
        <taxon>Eurotiomycetes</taxon>
        <taxon>Eurotiomycetidae</taxon>
        <taxon>Eurotiales</taxon>
        <taxon>Aspergillaceae</taxon>
        <taxon>Aspergillus</taxon>
        <taxon>Aspergillus subgen. Circumdati</taxon>
    </lineage>
</organism>
<keyword evidence="3" id="KW-1185">Reference proteome</keyword>
<proteinExistence type="predicted"/>
<protein>
    <submittedName>
        <fullName evidence="2">Uncharacterized protein</fullName>
    </submittedName>
</protein>
<sequence length="292" mass="32809">MMLPMVPRFRAPRRRLSNSSNDEPEPPSDMGNQNSTADGVPEPVDTEAFYPGIYDVLKVRYLLQWKIVSGGLPVEIVDLIVDAAEYWPSIEATLNEKRIIHQDKDQVLVRTAPLCYDERTLENPSPQVLPHRTIHPCRKIVFHISSHDQGFAGSGHGTFDGSYTWFDAEVFPSAQLRESTEASIPEINANGIRFGPDNPLLLPSARKLQANRAAERVTQHYHITWHHLDSIPADSVEAEEIQHNQGRGRATLDGNQVRALQVGDAIAVWGRARFGAWTNHVEQLSVRVFWAV</sequence>
<evidence type="ECO:0000313" key="2">
    <source>
        <dbReference type="EMBL" id="KAB8071505.1"/>
    </source>
</evidence>
<name>A0A5N5WUQ3_9EURO</name>
<feature type="region of interest" description="Disordered" evidence="1">
    <location>
        <begin position="1"/>
        <end position="42"/>
    </location>
</feature>
<accession>A0A5N5WUQ3</accession>
<reference evidence="2 3" key="1">
    <citation type="submission" date="2019-04" db="EMBL/GenBank/DDBJ databases">
        <title>Friends and foes A comparative genomics study of 23 Aspergillus species from section Flavi.</title>
        <authorList>
            <consortium name="DOE Joint Genome Institute"/>
            <person name="Kjaerbolling I."/>
            <person name="Vesth T."/>
            <person name="Frisvad J.C."/>
            <person name="Nybo J.L."/>
            <person name="Theobald S."/>
            <person name="Kildgaard S."/>
            <person name="Isbrandt T."/>
            <person name="Kuo A."/>
            <person name="Sato A."/>
            <person name="Lyhne E.K."/>
            <person name="Kogle M.E."/>
            <person name="Wiebenga A."/>
            <person name="Kun R.S."/>
            <person name="Lubbers R.J."/>
            <person name="Makela M.R."/>
            <person name="Barry K."/>
            <person name="Chovatia M."/>
            <person name="Clum A."/>
            <person name="Daum C."/>
            <person name="Haridas S."/>
            <person name="He G."/>
            <person name="LaButti K."/>
            <person name="Lipzen A."/>
            <person name="Mondo S."/>
            <person name="Riley R."/>
            <person name="Salamov A."/>
            <person name="Simmons B.A."/>
            <person name="Magnuson J.K."/>
            <person name="Henrissat B."/>
            <person name="Mortensen U.H."/>
            <person name="Larsen T.O."/>
            <person name="Devries R.P."/>
            <person name="Grigoriev I.V."/>
            <person name="Machida M."/>
            <person name="Baker S.E."/>
            <person name="Andersen M.R."/>
        </authorList>
    </citation>
    <scope>NUCLEOTIDE SEQUENCE [LARGE SCALE GENOMIC DNA]</scope>
    <source>
        <strain evidence="2 3">CBS 151.66</strain>
    </source>
</reference>
<evidence type="ECO:0000313" key="3">
    <source>
        <dbReference type="Proteomes" id="UP000326565"/>
    </source>
</evidence>
<dbReference type="AlphaFoldDB" id="A0A5N5WUQ3"/>
<gene>
    <name evidence="2" type="ORF">BDV29DRAFT_179166</name>
</gene>
<dbReference type="OrthoDB" id="66095at2759"/>
<evidence type="ECO:0000256" key="1">
    <source>
        <dbReference type="SAM" id="MobiDB-lite"/>
    </source>
</evidence>
<dbReference type="EMBL" id="ML732271">
    <property type="protein sequence ID" value="KAB8071505.1"/>
    <property type="molecule type" value="Genomic_DNA"/>
</dbReference>